<keyword evidence="3" id="KW-1185">Reference proteome</keyword>
<accession>A0A430ATC3</accession>
<feature type="domain" description="HTH cro/C1-type" evidence="1">
    <location>
        <begin position="7"/>
        <end position="61"/>
    </location>
</feature>
<evidence type="ECO:0000259" key="1">
    <source>
        <dbReference type="SMART" id="SM00530"/>
    </source>
</evidence>
<dbReference type="GO" id="GO:0003677">
    <property type="term" value="F:DNA binding"/>
    <property type="evidence" value="ECO:0007669"/>
    <property type="project" value="InterPro"/>
</dbReference>
<dbReference type="Pfam" id="PF13443">
    <property type="entry name" value="HTH_26"/>
    <property type="match status" value="1"/>
</dbReference>
<dbReference type="Proteomes" id="UP000287605">
    <property type="component" value="Unassembled WGS sequence"/>
</dbReference>
<evidence type="ECO:0000313" key="3">
    <source>
        <dbReference type="Proteomes" id="UP000287605"/>
    </source>
</evidence>
<dbReference type="EMBL" id="NGKA01000011">
    <property type="protein sequence ID" value="RSU11297.1"/>
    <property type="molecule type" value="Genomic_DNA"/>
</dbReference>
<name>A0A430ATC3_9ENTE</name>
<dbReference type="AlphaFoldDB" id="A0A430ATC3"/>
<dbReference type="Gene3D" id="1.10.260.40">
    <property type="entry name" value="lambda repressor-like DNA-binding domains"/>
    <property type="match status" value="1"/>
</dbReference>
<evidence type="ECO:0000313" key="2">
    <source>
        <dbReference type="EMBL" id="RSU11297.1"/>
    </source>
</evidence>
<gene>
    <name evidence="2" type="ORF">CBF29_08300</name>
</gene>
<dbReference type="SMART" id="SM00530">
    <property type="entry name" value="HTH_XRE"/>
    <property type="match status" value="1"/>
</dbReference>
<dbReference type="SUPFAM" id="SSF47413">
    <property type="entry name" value="lambda repressor-like DNA-binding domains"/>
    <property type="match status" value="1"/>
</dbReference>
<comment type="caution">
    <text evidence="2">The sequence shown here is derived from an EMBL/GenBank/DDBJ whole genome shotgun (WGS) entry which is preliminary data.</text>
</comment>
<proteinExistence type="predicted"/>
<dbReference type="RefSeq" id="WP_126809280.1">
    <property type="nucleotide sequence ID" value="NZ_NGKA01000011.1"/>
</dbReference>
<organism evidence="2 3">
    <name type="scientific">Vagococcus elongatus</name>
    <dbReference type="NCBI Taxonomy" id="180344"/>
    <lineage>
        <taxon>Bacteria</taxon>
        <taxon>Bacillati</taxon>
        <taxon>Bacillota</taxon>
        <taxon>Bacilli</taxon>
        <taxon>Lactobacillales</taxon>
        <taxon>Enterococcaceae</taxon>
        <taxon>Vagococcus</taxon>
    </lineage>
</organism>
<dbReference type="InterPro" id="IPR010982">
    <property type="entry name" value="Lambda_DNA-bd_dom_sf"/>
</dbReference>
<dbReference type="OrthoDB" id="9805309at2"/>
<protein>
    <submittedName>
        <fullName evidence="2">Transcriptional regulator</fullName>
    </submittedName>
</protein>
<reference evidence="2 3" key="1">
    <citation type="submission" date="2017-05" db="EMBL/GenBank/DDBJ databases">
        <title>Vagococcus spp. assemblies.</title>
        <authorList>
            <person name="Gulvik C.A."/>
        </authorList>
    </citation>
    <scope>NUCLEOTIDE SEQUENCE [LARGE SCALE GENOMIC DNA]</scope>
    <source>
        <strain evidence="2 3">CCUG 51432</strain>
    </source>
</reference>
<sequence length="68" mass="7772">MGFSYNRLWKILIDKEMNKTEFQKAVGLSPTTVAKLGKNETVNMEVLARICDFLECGIEDILSYTPKE</sequence>
<dbReference type="InterPro" id="IPR001387">
    <property type="entry name" value="Cro/C1-type_HTH"/>
</dbReference>